<dbReference type="InterPro" id="IPR029487">
    <property type="entry name" value="NEL_dom"/>
</dbReference>
<dbReference type="PANTHER" id="PTHR47114">
    <property type="match status" value="1"/>
</dbReference>
<protein>
    <recommendedName>
        <fullName evidence="18">E3 ubiquitin-protein ligase SspH2</fullName>
        <ecNumber evidence="5">2.3.2.27</ecNumber>
    </recommendedName>
    <alternativeName>
        <fullName evidence="21">RING-type E3 ubiquitin transferase SspH2</fullName>
    </alternativeName>
    <alternativeName>
        <fullName evidence="20">Salmonella secreted protein H2</fullName>
    </alternativeName>
    <alternativeName>
        <fullName evidence="19">Secreted effector protein sspH2</fullName>
    </alternativeName>
</protein>
<evidence type="ECO:0000256" key="20">
    <source>
        <dbReference type="ARBA" id="ARBA00079391"/>
    </source>
</evidence>
<name>A0A636GRE2_SALDU</name>
<dbReference type="InterPro" id="IPR032675">
    <property type="entry name" value="LRR_dom_sf"/>
</dbReference>
<dbReference type="FunFam" id="1.20.58.360:FF:000001">
    <property type="entry name" value="Probable E3 ubiquitin-protein ligase ipaH7.8"/>
    <property type="match status" value="1"/>
</dbReference>
<comment type="PTM">
    <text evidence="22">Ubiquitinated in the presence of host E1 ubiquitin-activating enzyme, E2 ubiquitin-conjugating enzyme and ubiquitin.</text>
</comment>
<evidence type="ECO:0000259" key="23">
    <source>
        <dbReference type="PROSITE" id="PS52053"/>
    </source>
</evidence>
<dbReference type="AlphaFoldDB" id="A0A636GRE2"/>
<comment type="catalytic activity">
    <reaction evidence="1">
        <text>S-ubiquitinyl-[E2 ubiquitin-conjugating enzyme]-L-cysteine + [acceptor protein]-L-lysine = [E2 ubiquitin-conjugating enzyme]-L-cysteine + N(6)-ubiquitinyl-[acceptor protein]-L-lysine.</text>
        <dbReference type="EC" id="2.3.2.27"/>
    </reaction>
</comment>
<evidence type="ECO:0000256" key="18">
    <source>
        <dbReference type="ARBA" id="ARBA00074657"/>
    </source>
</evidence>
<dbReference type="FunFam" id="1.20.1270.130:FF:000002">
    <property type="entry name" value="Type III secretion system effector protein-E3 Ubiquitin ligase"/>
    <property type="match status" value="1"/>
</dbReference>
<keyword evidence="7 22" id="KW-0964">Secreted</keyword>
<keyword evidence="16 22" id="KW-1035">Host cytoplasm</keyword>
<comment type="similarity">
    <text evidence="4 22">Belongs to the LRR-containing bacterial E3 ligase family.</text>
</comment>
<evidence type="ECO:0000256" key="11">
    <source>
        <dbReference type="ARBA" id="ARBA00022786"/>
    </source>
</evidence>
<dbReference type="Gene3D" id="1.20.1270.130">
    <property type="entry name" value="Shigella T3SS effector IpaH domain"/>
    <property type="match status" value="1"/>
</dbReference>
<dbReference type="EC" id="2.3.2.27" evidence="5"/>
<dbReference type="PANTHER" id="PTHR47114:SF2">
    <property type="entry name" value="OLIGODENDROCYTE-MYELIN GLYCOPROTEIN"/>
    <property type="match status" value="1"/>
</dbReference>
<keyword evidence="15" id="KW-0472">Membrane</keyword>
<feature type="domain" description="NEL" evidence="23">
    <location>
        <begin position="434"/>
        <end position="728"/>
    </location>
</feature>
<dbReference type="EMBL" id="AAMJPS010000008">
    <property type="protein sequence ID" value="EDI0344589.1"/>
    <property type="molecule type" value="Genomic_DNA"/>
</dbReference>
<reference evidence="24" key="1">
    <citation type="submission" date="2018-07" db="EMBL/GenBank/DDBJ databases">
        <authorList>
            <person name="Ashton P.M."/>
            <person name="Dallman T."/>
            <person name="Nair S."/>
            <person name="De Pinna E."/>
            <person name="Peters T."/>
            <person name="Grant K."/>
        </authorList>
    </citation>
    <scope>NUCLEOTIDE SEQUENCE</scope>
    <source>
        <strain evidence="24">330451</strain>
    </source>
</reference>
<dbReference type="GO" id="GO:0016567">
    <property type="term" value="P:protein ubiquitination"/>
    <property type="evidence" value="ECO:0007669"/>
    <property type="project" value="InterPro"/>
</dbReference>
<dbReference type="Gene3D" id="1.20.58.90">
    <property type="match status" value="1"/>
</dbReference>
<comment type="subcellular location">
    <subcellularLocation>
        <location evidence="17">Host apical cell membrane</location>
        <topology evidence="17">Peripheral membrane protein</topology>
        <orientation evidence="17">Cytoplasmic side</orientation>
    </subcellularLocation>
    <subcellularLocation>
        <location evidence="2">Host cytoplasm</location>
    </subcellularLocation>
    <subcellularLocation>
        <location evidence="3">Secreted</location>
    </subcellularLocation>
</comment>
<keyword evidence="9 22" id="KW-0808">Transferase</keyword>
<evidence type="ECO:0000256" key="14">
    <source>
        <dbReference type="ARBA" id="ARBA00023026"/>
    </source>
</evidence>
<dbReference type="SUPFAM" id="SSF52058">
    <property type="entry name" value="L domain-like"/>
    <property type="match status" value="1"/>
</dbReference>
<dbReference type="Gene3D" id="1.20.58.360">
    <property type="entry name" value="Shigella T3SS effector IpaH defines"/>
    <property type="match status" value="1"/>
</dbReference>
<evidence type="ECO:0000256" key="17">
    <source>
        <dbReference type="ARBA" id="ARBA00060460"/>
    </source>
</evidence>
<dbReference type="InterPro" id="IPR001611">
    <property type="entry name" value="Leu-rich_rpt"/>
</dbReference>
<dbReference type="InterPro" id="IPR051071">
    <property type="entry name" value="LRR-bact_E3_ubiq_ligases"/>
</dbReference>
<evidence type="ECO:0000256" key="22">
    <source>
        <dbReference type="PROSITE-ProRule" id="PRU01398"/>
    </source>
</evidence>
<comment type="caution">
    <text evidence="24">The sequence shown here is derived from an EMBL/GenBank/DDBJ whole genome shotgun (WGS) entry which is preliminary data.</text>
</comment>
<evidence type="ECO:0000256" key="8">
    <source>
        <dbReference type="ARBA" id="ARBA00022614"/>
    </source>
</evidence>
<organism evidence="24">
    <name type="scientific">Salmonella dublin</name>
    <dbReference type="NCBI Taxonomy" id="98360"/>
    <lineage>
        <taxon>Bacteria</taxon>
        <taxon>Pseudomonadati</taxon>
        <taxon>Pseudomonadota</taxon>
        <taxon>Gammaproteobacteria</taxon>
        <taxon>Enterobacterales</taxon>
        <taxon>Enterobacteriaceae</taxon>
        <taxon>Salmonella</taxon>
    </lineage>
</organism>
<sequence>MPFHIGSGCLPATISNRRIYRIAWSDTPPEMSSWEKMKEFFCSTHQTEALECIWTICHPPAGTTREDVVSRFELLRTLAYAGWEESIHSGQHGENYFCILDEDSQEILSVTLDDAGNYTVNCQGYSETHRLTLDTAQGEEGTGHAEGASGTFRTSFLPATTAPQTPAEYDAVWSAWRRAAPAEESRGRAAVVQKMRACLNNGNAVLNVGESGLTTLPDCLPAHITTLVIPDNNLTSLPVLPPGLQELSVSDNQLASLPALPSELCKLWAYNNQLTSLPTLPSGLQELSVSDNQLASLPTLPSELYKLWAYNNRLTSLPALPSGLKELIVSGNRLTSLPVLPSELKELMVSGNRLTSLPMLPSGLLSLSVYRNQLTRLPESLIHLSSETTVNLEGNPLSERTLQALREITSAPGYSGPIIQFDMAGASAPRETRALHLAAADWLVPAREGEPAPADRWHMFGQEDNADAFSLFLDRLSETENFIKDAGFKAQISSWLAQLAEDEALRANTFAMATEATSSCEDRVTFFLHQMKNVQLVHNAEKGQYDNDLAALVATGREMFRLGKLEQIAREKVRTLALVDEIEVWLAYQNKLKKSLGLTSVTAEMRFFDVSGVTVTDLQDAELQVKAAEKSEFREWILQWGPLHRVLERKAPERVNALREKQISDYEETYRMLSDTELRPSGLVGNTDAERTIGARAMESAKKTFLDGLRPLVEEMLGSYLNVQWRRN</sequence>
<keyword evidence="12 22" id="KW-0832">Ubl conjugation</keyword>
<gene>
    <name evidence="24" type="ORF">CC728_14000</name>
</gene>
<evidence type="ECO:0000256" key="10">
    <source>
        <dbReference type="ARBA" id="ARBA00022737"/>
    </source>
</evidence>
<dbReference type="Gene3D" id="3.30.2440.10">
    <property type="entry name" value="Secreted effector protein SifA"/>
    <property type="match status" value="1"/>
</dbReference>
<evidence type="ECO:0000256" key="15">
    <source>
        <dbReference type="ARBA" id="ARBA00023136"/>
    </source>
</evidence>
<dbReference type="GO" id="GO:0030430">
    <property type="term" value="C:host cell cytoplasm"/>
    <property type="evidence" value="ECO:0007669"/>
    <property type="project" value="UniProtKB-SubCell"/>
</dbReference>
<evidence type="ECO:0000256" key="9">
    <source>
        <dbReference type="ARBA" id="ARBA00022679"/>
    </source>
</evidence>
<keyword evidence="14" id="KW-0843">Virulence</keyword>
<evidence type="ECO:0000256" key="2">
    <source>
        <dbReference type="ARBA" id="ARBA00004192"/>
    </source>
</evidence>
<dbReference type="PROSITE" id="PS52053">
    <property type="entry name" value="NEL"/>
    <property type="match status" value="1"/>
</dbReference>
<evidence type="ECO:0000256" key="1">
    <source>
        <dbReference type="ARBA" id="ARBA00000900"/>
    </source>
</evidence>
<evidence type="ECO:0000256" key="13">
    <source>
        <dbReference type="ARBA" id="ARBA00022870"/>
    </source>
</evidence>
<dbReference type="GO" id="GO:0005576">
    <property type="term" value="C:extracellular region"/>
    <property type="evidence" value="ECO:0007669"/>
    <property type="project" value="UniProtKB-SubCell"/>
</dbReference>
<evidence type="ECO:0000256" key="6">
    <source>
        <dbReference type="ARBA" id="ARBA00022511"/>
    </source>
</evidence>
<evidence type="ECO:0000256" key="4">
    <source>
        <dbReference type="ARBA" id="ARBA00009868"/>
    </source>
</evidence>
<evidence type="ECO:0000256" key="16">
    <source>
        <dbReference type="ARBA" id="ARBA00023200"/>
    </source>
</evidence>
<feature type="active site" description="Glycyl thioester intermediate" evidence="22">
    <location>
        <position position="520"/>
    </location>
</feature>
<accession>A0A636GRE2</accession>
<keyword evidence="11 22" id="KW-0833">Ubl conjugation pathway</keyword>
<dbReference type="Gene3D" id="3.80.10.10">
    <property type="entry name" value="Ribonuclease Inhibitor"/>
    <property type="match status" value="1"/>
</dbReference>
<proteinExistence type="inferred from homology"/>
<dbReference type="SMART" id="SM00364">
    <property type="entry name" value="LRR_BAC"/>
    <property type="match status" value="8"/>
</dbReference>
<keyword evidence="13" id="KW-1043">Host membrane</keyword>
<dbReference type="GO" id="GO:0061630">
    <property type="term" value="F:ubiquitin protein ligase activity"/>
    <property type="evidence" value="ECO:0007669"/>
    <property type="project" value="UniProtKB-EC"/>
</dbReference>
<evidence type="ECO:0000256" key="12">
    <source>
        <dbReference type="ARBA" id="ARBA00022843"/>
    </source>
</evidence>
<dbReference type="PROSITE" id="PS51450">
    <property type="entry name" value="LRR"/>
    <property type="match status" value="3"/>
</dbReference>
<keyword evidence="10" id="KW-0677">Repeat</keyword>
<evidence type="ECO:0000256" key="3">
    <source>
        <dbReference type="ARBA" id="ARBA00004613"/>
    </source>
</evidence>
<keyword evidence="6" id="KW-1032">Host cell membrane</keyword>
<dbReference type="Pfam" id="PF14496">
    <property type="entry name" value="NEL"/>
    <property type="match status" value="1"/>
</dbReference>
<evidence type="ECO:0000256" key="19">
    <source>
        <dbReference type="ARBA" id="ARBA00078926"/>
    </source>
</evidence>
<evidence type="ECO:0000313" key="24">
    <source>
        <dbReference type="EMBL" id="EDI0344589.1"/>
    </source>
</evidence>
<evidence type="ECO:0000256" key="7">
    <source>
        <dbReference type="ARBA" id="ARBA00022525"/>
    </source>
</evidence>
<dbReference type="GO" id="GO:0020002">
    <property type="term" value="C:host cell plasma membrane"/>
    <property type="evidence" value="ECO:0007669"/>
    <property type="project" value="UniProtKB-SubCell"/>
</dbReference>
<dbReference type="FunFam" id="3.30.2440.10:FF:000001">
    <property type="entry name" value="SPI-2 type III secretion system effector SseI"/>
    <property type="match status" value="1"/>
</dbReference>
<keyword evidence="8" id="KW-0433">Leucine-rich repeat</keyword>
<evidence type="ECO:0000256" key="21">
    <source>
        <dbReference type="ARBA" id="ARBA00083821"/>
    </source>
</evidence>
<evidence type="ECO:0000256" key="5">
    <source>
        <dbReference type="ARBA" id="ARBA00012483"/>
    </source>
</evidence>
<dbReference type="FunFam" id="1.20.58.90:FF:000013">
    <property type="entry name" value="Type III secretion system effector protein-E3 Ubiquitin ligase"/>
    <property type="match status" value="1"/>
</dbReference>